<keyword evidence="3 9" id="KW-0285">Flavoprotein</keyword>
<dbReference type="PANTHER" id="PTHR11552">
    <property type="entry name" value="GLUCOSE-METHANOL-CHOLINE GMC OXIDOREDUCTASE"/>
    <property type="match status" value="1"/>
</dbReference>
<dbReference type="OrthoDB" id="269227at2759"/>
<dbReference type="PIRSF" id="PIRSF000137">
    <property type="entry name" value="Alcohol_oxidase"/>
    <property type="match status" value="1"/>
</dbReference>
<comment type="caution">
    <text evidence="11">The sequence shown here is derived from an EMBL/GenBank/DDBJ whole genome shotgun (WGS) entry which is preliminary data.</text>
</comment>
<dbReference type="Pfam" id="PF00732">
    <property type="entry name" value="GMC_oxred_N"/>
    <property type="match status" value="1"/>
</dbReference>
<feature type="binding site" evidence="8">
    <location>
        <position position="242"/>
    </location>
    <ligand>
        <name>FAD</name>
        <dbReference type="ChEBI" id="CHEBI:57692"/>
    </ligand>
</feature>
<dbReference type="EMBL" id="SGPM01000072">
    <property type="protein sequence ID" value="THH30676.1"/>
    <property type="molecule type" value="Genomic_DNA"/>
</dbReference>
<evidence type="ECO:0000256" key="1">
    <source>
        <dbReference type="ARBA" id="ARBA00001974"/>
    </source>
</evidence>
<proteinExistence type="inferred from homology"/>
<comment type="cofactor">
    <cofactor evidence="1 8">
        <name>FAD</name>
        <dbReference type="ChEBI" id="CHEBI:57692"/>
    </cofactor>
</comment>
<sequence>MSALEDVLAKGSFDYIVIGGGTAGLTLASRLTEDPHNSVLVLEAGNDNTSDANILRPASYGAHFGNDAYSWGRKTSEQSHAANNQIVWHCGKGLGGSSGINFMIYMRPSSDCVDDFERLGNPGWNSKHLERLLCKVEGYVPPSQPDARFDTHWQAARKLGTHGPLKISFPPGENELEFIVLEAFKKAGIPVARDPFGGDITGVWMAPNAYDLVTHTRSYSATAYYLPHRDRPNFTVLLNALVARAITQKAHSGFVTATGVEFFHGGKKYVVHANKEVIVCAGALKSAHILELSGIGRKEVLEKINVPVQVDLNGVGTNVQDHVCNAMSFELKDDVPYDTSDILRDPKVAAEHIRLHSTGAGIHTSGLTNILCVPPELVSPNAPKVYQRAKEHILKHWYSYSPEVQAQYRIRLDRIDKKIPGTEILLLKGYFSMPNRTGKGKKYITLLNILNNALSRGTIHAISNDPLEDPEYDPHYLEITADLDIMVEQVHLSRRLASTSPLKEIIARELLPGPDVQTDEQIREWIASTIGTPWHIACTCSMMPRDKGGVVDPQLKVYGTTNIRVADLSIIPIHVASHPMSVVYAIGEYAAEVIMGTSQL</sequence>
<dbReference type="SUPFAM" id="SSF51905">
    <property type="entry name" value="FAD/NAD(P)-binding domain"/>
    <property type="match status" value="1"/>
</dbReference>
<evidence type="ECO:0000313" key="11">
    <source>
        <dbReference type="EMBL" id="THH30676.1"/>
    </source>
</evidence>
<dbReference type="InterPro" id="IPR007867">
    <property type="entry name" value="GMC_OxRtase_C"/>
</dbReference>
<accession>A0A4S4MWC1</accession>
<evidence type="ECO:0000256" key="3">
    <source>
        <dbReference type="ARBA" id="ARBA00022630"/>
    </source>
</evidence>
<organism evidence="11 12">
    <name type="scientific">Antrodiella citrinella</name>
    <dbReference type="NCBI Taxonomy" id="2447956"/>
    <lineage>
        <taxon>Eukaryota</taxon>
        <taxon>Fungi</taxon>
        <taxon>Dikarya</taxon>
        <taxon>Basidiomycota</taxon>
        <taxon>Agaricomycotina</taxon>
        <taxon>Agaricomycetes</taxon>
        <taxon>Polyporales</taxon>
        <taxon>Steccherinaceae</taxon>
        <taxon>Antrodiella</taxon>
    </lineage>
</organism>
<keyword evidence="6" id="KW-0560">Oxidoreductase</keyword>
<feature type="active site" description="Proton acceptor" evidence="7">
    <location>
        <position position="578"/>
    </location>
</feature>
<evidence type="ECO:0000256" key="2">
    <source>
        <dbReference type="ARBA" id="ARBA00010790"/>
    </source>
</evidence>
<evidence type="ECO:0000256" key="6">
    <source>
        <dbReference type="ARBA" id="ARBA00023002"/>
    </source>
</evidence>
<dbReference type="SUPFAM" id="SSF54373">
    <property type="entry name" value="FAD-linked reductases, C-terminal domain"/>
    <property type="match status" value="1"/>
</dbReference>
<evidence type="ECO:0000256" key="4">
    <source>
        <dbReference type="ARBA" id="ARBA00022729"/>
    </source>
</evidence>
<dbReference type="Pfam" id="PF05199">
    <property type="entry name" value="GMC_oxred_C"/>
    <property type="match status" value="1"/>
</dbReference>
<evidence type="ECO:0000256" key="5">
    <source>
        <dbReference type="ARBA" id="ARBA00022827"/>
    </source>
</evidence>
<gene>
    <name evidence="11" type="ORF">EUX98_g3515</name>
</gene>
<dbReference type="GO" id="GO:0050660">
    <property type="term" value="F:flavin adenine dinucleotide binding"/>
    <property type="evidence" value="ECO:0007669"/>
    <property type="project" value="InterPro"/>
</dbReference>
<dbReference type="InterPro" id="IPR000172">
    <property type="entry name" value="GMC_OxRdtase_N"/>
</dbReference>
<dbReference type="PANTHER" id="PTHR11552:SF201">
    <property type="entry name" value="GLUCOSE-METHANOL-CHOLINE OXIDOREDUCTASE N-TERMINAL DOMAIN-CONTAINING PROTEIN"/>
    <property type="match status" value="1"/>
</dbReference>
<keyword evidence="5 8" id="KW-0274">FAD</keyword>
<feature type="binding site" evidence="8">
    <location>
        <begin position="534"/>
        <end position="535"/>
    </location>
    <ligand>
        <name>FAD</name>
        <dbReference type="ChEBI" id="CHEBI:57692"/>
    </ligand>
</feature>
<dbReference type="Gene3D" id="3.50.50.60">
    <property type="entry name" value="FAD/NAD(P)-binding domain"/>
    <property type="match status" value="1"/>
</dbReference>
<reference evidence="11 12" key="1">
    <citation type="submission" date="2019-02" db="EMBL/GenBank/DDBJ databases">
        <title>Genome sequencing of the rare red list fungi Antrodiella citrinella (Flaviporus citrinellus).</title>
        <authorList>
            <person name="Buettner E."/>
            <person name="Kellner H."/>
        </authorList>
    </citation>
    <scope>NUCLEOTIDE SEQUENCE [LARGE SCALE GENOMIC DNA]</scope>
    <source>
        <strain evidence="11 12">DSM 108506</strain>
    </source>
</reference>
<dbReference type="InterPro" id="IPR012132">
    <property type="entry name" value="GMC_OxRdtase"/>
</dbReference>
<keyword evidence="12" id="KW-1185">Reference proteome</keyword>
<evidence type="ECO:0000256" key="7">
    <source>
        <dbReference type="PIRSR" id="PIRSR000137-1"/>
    </source>
</evidence>
<evidence type="ECO:0000313" key="12">
    <source>
        <dbReference type="Proteomes" id="UP000308730"/>
    </source>
</evidence>
<dbReference type="AlphaFoldDB" id="A0A4S4MWC1"/>
<keyword evidence="4" id="KW-0732">Signal</keyword>
<dbReference type="InterPro" id="IPR036188">
    <property type="entry name" value="FAD/NAD-bd_sf"/>
</dbReference>
<feature type="domain" description="Glucose-methanol-choline oxidoreductase N-terminal" evidence="10">
    <location>
        <begin position="91"/>
        <end position="114"/>
    </location>
</feature>
<evidence type="ECO:0000259" key="10">
    <source>
        <dbReference type="PROSITE" id="PS00623"/>
    </source>
</evidence>
<comment type="similarity">
    <text evidence="2 9">Belongs to the GMC oxidoreductase family.</text>
</comment>
<evidence type="ECO:0000256" key="9">
    <source>
        <dbReference type="RuleBase" id="RU003968"/>
    </source>
</evidence>
<protein>
    <recommendedName>
        <fullName evidence="10">Glucose-methanol-choline oxidoreductase N-terminal domain-containing protein</fullName>
    </recommendedName>
</protein>
<dbReference type="GO" id="GO:0016614">
    <property type="term" value="F:oxidoreductase activity, acting on CH-OH group of donors"/>
    <property type="evidence" value="ECO:0007669"/>
    <property type="project" value="InterPro"/>
</dbReference>
<dbReference type="PROSITE" id="PS00623">
    <property type="entry name" value="GMC_OXRED_1"/>
    <property type="match status" value="1"/>
</dbReference>
<feature type="active site" description="Proton donor" evidence="7">
    <location>
        <position position="535"/>
    </location>
</feature>
<name>A0A4S4MWC1_9APHY</name>
<evidence type="ECO:0000256" key="8">
    <source>
        <dbReference type="PIRSR" id="PIRSR000137-2"/>
    </source>
</evidence>
<dbReference type="Gene3D" id="3.30.560.10">
    <property type="entry name" value="Glucose Oxidase, domain 3"/>
    <property type="match status" value="1"/>
</dbReference>
<dbReference type="Proteomes" id="UP000308730">
    <property type="component" value="Unassembled WGS sequence"/>
</dbReference>